<dbReference type="EMBL" id="JABCRI010000657">
    <property type="protein sequence ID" value="KAF8369575.1"/>
    <property type="molecule type" value="Genomic_DNA"/>
</dbReference>
<evidence type="ECO:0000256" key="6">
    <source>
        <dbReference type="ARBA" id="ARBA00023242"/>
    </source>
</evidence>
<keyword evidence="7" id="KW-1133">Transmembrane helix</keyword>
<keyword evidence="4" id="KW-0238">DNA-binding</keyword>
<evidence type="ECO:0000256" key="4">
    <source>
        <dbReference type="ARBA" id="ARBA00023125"/>
    </source>
</evidence>
<dbReference type="Pfam" id="PF02270">
    <property type="entry name" value="TFIIF_beta"/>
    <property type="match status" value="1"/>
</dbReference>
<evidence type="ECO:0000256" key="7">
    <source>
        <dbReference type="SAM" id="Phobius"/>
    </source>
</evidence>
<dbReference type="GO" id="GO:0006367">
    <property type="term" value="P:transcription initiation at RNA polymerase II promoter"/>
    <property type="evidence" value="ECO:0007669"/>
    <property type="project" value="InterPro"/>
</dbReference>
<dbReference type="SUPFAM" id="SSF46785">
    <property type="entry name" value="Winged helix' DNA-binding domain"/>
    <property type="match status" value="1"/>
</dbReference>
<proteinExistence type="inferred from homology"/>
<keyword evidence="5" id="KW-0804">Transcription</keyword>
<dbReference type="Gene3D" id="1.10.10.10">
    <property type="entry name" value="Winged helix-like DNA-binding domain superfamily/Winged helix DNA-binding domain"/>
    <property type="match status" value="1"/>
</dbReference>
<keyword evidence="7" id="KW-0812">Transmembrane</keyword>
<feature type="transmembrane region" description="Helical" evidence="7">
    <location>
        <begin position="183"/>
        <end position="201"/>
    </location>
</feature>
<accession>A0A834Y990</accession>
<gene>
    <name evidence="9" type="ORF">HHK36_032401</name>
</gene>
<evidence type="ECO:0000256" key="1">
    <source>
        <dbReference type="ARBA" id="ARBA00004123"/>
    </source>
</evidence>
<dbReference type="PANTHER" id="PTHR10445:SF2">
    <property type="entry name" value="TRANSCRIPTION INITIATION FACTOR IIF, BETA SUBUNIT"/>
    <property type="match status" value="1"/>
</dbReference>
<reference evidence="9 10" key="1">
    <citation type="submission" date="2020-04" db="EMBL/GenBank/DDBJ databases">
        <title>Plant Genome Project.</title>
        <authorList>
            <person name="Zhang R.-G."/>
        </authorList>
    </citation>
    <scope>NUCLEOTIDE SEQUENCE [LARGE SCALE GENOMIC DNA]</scope>
    <source>
        <strain evidence="9">YNK0</strain>
        <tissue evidence="9">Leaf</tissue>
    </source>
</reference>
<dbReference type="InterPro" id="IPR036388">
    <property type="entry name" value="WH-like_DNA-bd_sf"/>
</dbReference>
<feature type="transmembrane region" description="Helical" evidence="7">
    <location>
        <begin position="109"/>
        <end position="128"/>
    </location>
</feature>
<evidence type="ECO:0000256" key="3">
    <source>
        <dbReference type="ARBA" id="ARBA00023015"/>
    </source>
</evidence>
<keyword evidence="7" id="KW-0472">Membrane</keyword>
<comment type="similarity">
    <text evidence="2">Belongs to the TFIIF beta subunit family.</text>
</comment>
<dbReference type="OrthoDB" id="26094at2759"/>
<keyword evidence="6" id="KW-0539">Nucleus</keyword>
<evidence type="ECO:0000313" key="9">
    <source>
        <dbReference type="EMBL" id="KAF8369575.1"/>
    </source>
</evidence>
<organism evidence="9 10">
    <name type="scientific">Tetracentron sinense</name>
    <name type="common">Spur-leaf</name>
    <dbReference type="NCBI Taxonomy" id="13715"/>
    <lineage>
        <taxon>Eukaryota</taxon>
        <taxon>Viridiplantae</taxon>
        <taxon>Streptophyta</taxon>
        <taxon>Embryophyta</taxon>
        <taxon>Tracheophyta</taxon>
        <taxon>Spermatophyta</taxon>
        <taxon>Magnoliopsida</taxon>
        <taxon>Trochodendrales</taxon>
        <taxon>Trochodendraceae</taxon>
        <taxon>Tetracentron</taxon>
    </lineage>
</organism>
<dbReference type="GO" id="GO:0003677">
    <property type="term" value="F:DNA binding"/>
    <property type="evidence" value="ECO:0007669"/>
    <property type="project" value="UniProtKB-KW"/>
</dbReference>
<evidence type="ECO:0000313" key="10">
    <source>
        <dbReference type="Proteomes" id="UP000655225"/>
    </source>
</evidence>
<dbReference type="SUPFAM" id="SSF50916">
    <property type="entry name" value="Rap30/74 interaction domains"/>
    <property type="match status" value="1"/>
</dbReference>
<evidence type="ECO:0000256" key="5">
    <source>
        <dbReference type="ARBA" id="ARBA00023163"/>
    </source>
</evidence>
<name>A0A834Y990_TETSI</name>
<dbReference type="Proteomes" id="UP000655225">
    <property type="component" value="Unassembled WGS sequence"/>
</dbReference>
<dbReference type="PANTHER" id="PTHR10445">
    <property type="entry name" value="GENERAL TRANSCRIPTION FACTOR IIF SUBUNIT 2"/>
    <property type="match status" value="1"/>
</dbReference>
<dbReference type="InterPro" id="IPR003196">
    <property type="entry name" value="TFIIF_beta"/>
</dbReference>
<dbReference type="GO" id="GO:0005674">
    <property type="term" value="C:transcription factor TFIIF complex"/>
    <property type="evidence" value="ECO:0007669"/>
    <property type="project" value="InterPro"/>
</dbReference>
<dbReference type="InterPro" id="IPR040450">
    <property type="entry name" value="TFIIF_beta_HTH"/>
</dbReference>
<protein>
    <recommendedName>
        <fullName evidence="8">TFIIF beta subunit HTH domain-containing protein</fullName>
    </recommendedName>
</protein>
<dbReference type="InterPro" id="IPR011039">
    <property type="entry name" value="TFIIF_interaction"/>
</dbReference>
<comment type="caution">
    <text evidence="9">The sequence shown here is derived from an EMBL/GenBank/DDBJ whole genome shotgun (WGS) entry which is preliminary data.</text>
</comment>
<dbReference type="InterPro" id="IPR036390">
    <property type="entry name" value="WH_DNA-bd_sf"/>
</dbReference>
<comment type="subcellular location">
    <subcellularLocation>
        <location evidence="1">Nucleus</location>
    </subcellularLocation>
</comment>
<evidence type="ECO:0000259" key="8">
    <source>
        <dbReference type="Pfam" id="PF02270"/>
    </source>
</evidence>
<keyword evidence="3" id="KW-0805">Transcription regulation</keyword>
<sequence length="240" mass="27144">MDEQEQEQEQGSCDLETSKADRAVWLMKFPPVVSRSWQNHSSSDSPLPLAKVLLSIDPLRPNDDTSSSQRGCLPDERPYIHGPLVVDGQKVVIIAIVLTWYLTLKADMLMLNVLKWLILAVVVGSISLEGKVLNKFDMKPHNENIGDYGKLCRERTQKYMTKSRQIQVIDNDRGMHMRPMPGMAGLLAVGSKVLVTVRLFVNFLKDILKDLCVYNNKGTNQGTYQLKPEYKRSSQEQAPD</sequence>
<keyword evidence="10" id="KW-1185">Reference proteome</keyword>
<evidence type="ECO:0000256" key="2">
    <source>
        <dbReference type="ARBA" id="ARBA00009543"/>
    </source>
</evidence>
<feature type="domain" description="TFIIF beta subunit HTH" evidence="8">
    <location>
        <begin position="202"/>
        <end position="231"/>
    </location>
</feature>
<dbReference type="AlphaFoldDB" id="A0A834Y990"/>